<proteinExistence type="predicted"/>
<dbReference type="EMBL" id="MG011689">
    <property type="protein sequence ID" value="AVK74504.1"/>
    <property type="molecule type" value="Genomic_DNA"/>
</dbReference>
<accession>A0A2U7U7V6</accession>
<dbReference type="Proteomes" id="UP000248852">
    <property type="component" value="Segment"/>
</dbReference>
<evidence type="ECO:0000313" key="1">
    <source>
        <dbReference type="EMBL" id="AVK74504.1"/>
    </source>
</evidence>
<name>A0A2U7U7V6_9VIRU</name>
<protein>
    <submittedName>
        <fullName evidence="1">NTF2 like domain containing protein</fullName>
    </submittedName>
</protein>
<organism evidence="1">
    <name type="scientific">Pandoravirus quercus</name>
    <dbReference type="NCBI Taxonomy" id="2107709"/>
    <lineage>
        <taxon>Viruses</taxon>
        <taxon>Pandoravirus</taxon>
    </lineage>
</organism>
<dbReference type="RefSeq" id="YP_009482773.1">
    <property type="nucleotide sequence ID" value="NC_037667.1"/>
</dbReference>
<dbReference type="SUPFAM" id="SSF54427">
    <property type="entry name" value="NTF2-like"/>
    <property type="match status" value="1"/>
</dbReference>
<dbReference type="GeneID" id="36843645"/>
<dbReference type="Gene3D" id="3.10.450.50">
    <property type="match status" value="1"/>
</dbReference>
<dbReference type="PROSITE" id="PS51257">
    <property type="entry name" value="PROKAR_LIPOPROTEIN"/>
    <property type="match status" value="1"/>
</dbReference>
<gene>
    <name evidence="1" type="ORF">pqer_cds_82</name>
</gene>
<dbReference type="KEGG" id="vg:36843645"/>
<dbReference type="InterPro" id="IPR032710">
    <property type="entry name" value="NTF2-like_dom_sf"/>
</dbReference>
<reference evidence="1" key="1">
    <citation type="journal article" date="2018" name="Nat. Commun.">
        <title>Diversity and evolution of the emerging Pandoraviridae family.</title>
        <authorList>
            <person name="Legendre M."/>
            <person name="Fabre E."/>
            <person name="Poirot O."/>
            <person name="Jeudy S."/>
            <person name="Lartigue A."/>
            <person name="Alempic J.M."/>
            <person name="Beucher L."/>
            <person name="Philippe N."/>
            <person name="Bertaux L."/>
            <person name="Christo-Foroux E."/>
            <person name="Labadie K."/>
            <person name="Coute Y."/>
            <person name="Abergel C."/>
            <person name="Claverie J.M."/>
        </authorList>
    </citation>
    <scope>NUCLEOTIDE SEQUENCE [LARGE SCALE GENOMIC DNA]</scope>
    <source>
        <strain evidence="1">Quercus</strain>
    </source>
</reference>
<sequence>MTKSIVFLGVLAMLGLMTASVSACGVEYGGEGRSLNAHEKALRDLVLRHAAAWATPSRADLAAVLHPDTVFAYPTARLNYTQALADFDVFDAFFTNTTVTIPRDGILIDWKVGRVSVNWKFSTYARDTGVRQVVNDVCLGVVADGKFVQWLEYLDGRVKIMQAAGVLSYDDGPDGILKPWPAFVPGKEGCRAVVTVSCPAAAAA</sequence>